<dbReference type="OrthoDB" id="3353673at2759"/>
<feature type="compositionally biased region" description="Pro residues" evidence="1">
    <location>
        <begin position="96"/>
        <end position="111"/>
    </location>
</feature>
<dbReference type="AlphaFoldDB" id="A0A0C9VSR9"/>
<sequence>MLNGRGMKRSSDLLNTETDFEELNFLGRFNDSLKDEDGELPAGVKGGNWGKKLREGAKFVHRGKLAAWSPYKEDWEIEERARKRLKRILPAEARSPSPPRLPHLRSPSPPLTAPYPPPIMHHLSYSSFVLDPAAQHSFRSKMLSDLERATCGLIEGEAPLRRAIGRLFEVLGDDPEYKLKVQGEERRSSTVTKTEDVENEDGLTEREGSVESDRPSALLDLSANIPKLFVDSDEPQQEEFLQKSLLTLRDLQEDGREYVERLEEIRNGLGWVRSQKQSVWTVVREHALKEIEGNEVL</sequence>
<reference evidence="2 3" key="1">
    <citation type="submission" date="2014-06" db="EMBL/GenBank/DDBJ databases">
        <title>Evolutionary Origins and Diversification of the Mycorrhizal Mutualists.</title>
        <authorList>
            <consortium name="DOE Joint Genome Institute"/>
            <consortium name="Mycorrhizal Genomics Consortium"/>
            <person name="Kohler A."/>
            <person name="Kuo A."/>
            <person name="Nagy L.G."/>
            <person name="Floudas D."/>
            <person name="Copeland A."/>
            <person name="Barry K.W."/>
            <person name="Cichocki N."/>
            <person name="Veneault-Fourrey C."/>
            <person name="LaButti K."/>
            <person name="Lindquist E.A."/>
            <person name="Lipzen A."/>
            <person name="Lundell T."/>
            <person name="Morin E."/>
            <person name="Murat C."/>
            <person name="Riley R."/>
            <person name="Ohm R."/>
            <person name="Sun H."/>
            <person name="Tunlid A."/>
            <person name="Henrissat B."/>
            <person name="Grigoriev I.V."/>
            <person name="Hibbett D.S."/>
            <person name="Martin F."/>
        </authorList>
    </citation>
    <scope>NUCLEOTIDE SEQUENCE [LARGE SCALE GENOMIC DNA]</scope>
    <source>
        <strain evidence="2 3">SS14</strain>
    </source>
</reference>
<gene>
    <name evidence="2" type="ORF">M422DRAFT_250874</name>
</gene>
<feature type="compositionally biased region" description="Basic and acidic residues" evidence="1">
    <location>
        <begin position="203"/>
        <end position="214"/>
    </location>
</feature>
<dbReference type="Proteomes" id="UP000054279">
    <property type="component" value="Unassembled WGS sequence"/>
</dbReference>
<evidence type="ECO:0000256" key="1">
    <source>
        <dbReference type="SAM" id="MobiDB-lite"/>
    </source>
</evidence>
<keyword evidence="3" id="KW-1185">Reference proteome</keyword>
<organism evidence="2 3">
    <name type="scientific">Sphaerobolus stellatus (strain SS14)</name>
    <dbReference type="NCBI Taxonomy" id="990650"/>
    <lineage>
        <taxon>Eukaryota</taxon>
        <taxon>Fungi</taxon>
        <taxon>Dikarya</taxon>
        <taxon>Basidiomycota</taxon>
        <taxon>Agaricomycotina</taxon>
        <taxon>Agaricomycetes</taxon>
        <taxon>Phallomycetidae</taxon>
        <taxon>Geastrales</taxon>
        <taxon>Sphaerobolaceae</taxon>
        <taxon>Sphaerobolus</taxon>
    </lineage>
</organism>
<accession>A0A0C9VSR9</accession>
<proteinExistence type="predicted"/>
<dbReference type="HOGENOM" id="CLU_045445_0_0_1"/>
<evidence type="ECO:0000313" key="2">
    <source>
        <dbReference type="EMBL" id="KIJ45557.1"/>
    </source>
</evidence>
<name>A0A0C9VSR9_SPHS4</name>
<evidence type="ECO:0000313" key="3">
    <source>
        <dbReference type="Proteomes" id="UP000054279"/>
    </source>
</evidence>
<protein>
    <submittedName>
        <fullName evidence="2">Unplaced genomic scaffold SPHSTscaffold_36, whole genome shotgun sequence</fullName>
    </submittedName>
</protein>
<feature type="region of interest" description="Disordered" evidence="1">
    <location>
        <begin position="183"/>
        <end position="214"/>
    </location>
</feature>
<feature type="region of interest" description="Disordered" evidence="1">
    <location>
        <begin position="90"/>
        <end position="111"/>
    </location>
</feature>
<feature type="compositionally biased region" description="Basic and acidic residues" evidence="1">
    <location>
        <begin position="183"/>
        <end position="196"/>
    </location>
</feature>
<dbReference type="EMBL" id="KN837111">
    <property type="protein sequence ID" value="KIJ45557.1"/>
    <property type="molecule type" value="Genomic_DNA"/>
</dbReference>